<name>A0A0A9FS08_ARUDO</name>
<dbReference type="EMBL" id="GBRH01186818">
    <property type="protein sequence ID" value="JAE11078.1"/>
    <property type="molecule type" value="Transcribed_RNA"/>
</dbReference>
<feature type="compositionally biased region" description="Low complexity" evidence="1">
    <location>
        <begin position="20"/>
        <end position="34"/>
    </location>
</feature>
<feature type="region of interest" description="Disordered" evidence="1">
    <location>
        <begin position="1"/>
        <end position="82"/>
    </location>
</feature>
<sequence length="147" mass="16925">MASAAARRCSEAGPGGGSAGRSPAPSSRLRWSLRSARRRGRARRASPPPRGGGSWSGADRRRRRSSRDDARTESRAERCRDTWSPETWGWRRPLLAGWRWGSRRPLLAPARPPRRTWRRRRPRTAWEVRKWRRPCDGCDRTRSCAAR</sequence>
<evidence type="ECO:0000313" key="2">
    <source>
        <dbReference type="EMBL" id="JAE11078.1"/>
    </source>
</evidence>
<proteinExistence type="predicted"/>
<feature type="compositionally biased region" description="Basic residues" evidence="1">
    <location>
        <begin position="35"/>
        <end position="44"/>
    </location>
</feature>
<organism evidence="2">
    <name type="scientific">Arundo donax</name>
    <name type="common">Giant reed</name>
    <name type="synonym">Donax arundinaceus</name>
    <dbReference type="NCBI Taxonomy" id="35708"/>
    <lineage>
        <taxon>Eukaryota</taxon>
        <taxon>Viridiplantae</taxon>
        <taxon>Streptophyta</taxon>
        <taxon>Embryophyta</taxon>
        <taxon>Tracheophyta</taxon>
        <taxon>Spermatophyta</taxon>
        <taxon>Magnoliopsida</taxon>
        <taxon>Liliopsida</taxon>
        <taxon>Poales</taxon>
        <taxon>Poaceae</taxon>
        <taxon>PACMAD clade</taxon>
        <taxon>Arundinoideae</taxon>
        <taxon>Arundineae</taxon>
        <taxon>Arundo</taxon>
    </lineage>
</organism>
<protein>
    <submittedName>
        <fullName evidence="2">Uncharacterized protein</fullName>
    </submittedName>
</protein>
<dbReference type="AlphaFoldDB" id="A0A0A9FS08"/>
<reference evidence="2" key="2">
    <citation type="journal article" date="2015" name="Data Brief">
        <title>Shoot transcriptome of the giant reed, Arundo donax.</title>
        <authorList>
            <person name="Barrero R.A."/>
            <person name="Guerrero F.D."/>
            <person name="Moolhuijzen P."/>
            <person name="Goolsby J.A."/>
            <person name="Tidwell J."/>
            <person name="Bellgard S.E."/>
            <person name="Bellgard M.I."/>
        </authorList>
    </citation>
    <scope>NUCLEOTIDE SEQUENCE</scope>
    <source>
        <tissue evidence="2">Shoot tissue taken approximately 20 cm above the soil surface</tissue>
    </source>
</reference>
<reference evidence="2" key="1">
    <citation type="submission" date="2014-09" db="EMBL/GenBank/DDBJ databases">
        <authorList>
            <person name="Magalhaes I.L.F."/>
            <person name="Oliveira U."/>
            <person name="Santos F.R."/>
            <person name="Vidigal T.H.D.A."/>
            <person name="Brescovit A.D."/>
            <person name="Santos A.J."/>
        </authorList>
    </citation>
    <scope>NUCLEOTIDE SEQUENCE</scope>
    <source>
        <tissue evidence="2">Shoot tissue taken approximately 20 cm above the soil surface</tissue>
    </source>
</reference>
<feature type="compositionally biased region" description="Basic and acidic residues" evidence="1">
    <location>
        <begin position="66"/>
        <end position="82"/>
    </location>
</feature>
<accession>A0A0A9FS08</accession>
<evidence type="ECO:0000256" key="1">
    <source>
        <dbReference type="SAM" id="MobiDB-lite"/>
    </source>
</evidence>